<reference evidence="4" key="1">
    <citation type="journal article" date="2018" name="Nat. Microbiol.">
        <title>Leveraging single-cell genomics to expand the fungal tree of life.</title>
        <authorList>
            <person name="Ahrendt S.R."/>
            <person name="Quandt C.A."/>
            <person name="Ciobanu D."/>
            <person name="Clum A."/>
            <person name="Salamov A."/>
            <person name="Andreopoulos B."/>
            <person name="Cheng J.F."/>
            <person name="Woyke T."/>
            <person name="Pelin A."/>
            <person name="Henrissat B."/>
            <person name="Reynolds N.K."/>
            <person name="Benny G.L."/>
            <person name="Smith M.E."/>
            <person name="James T.Y."/>
            <person name="Grigoriev I.V."/>
        </authorList>
    </citation>
    <scope>NUCLEOTIDE SEQUENCE [LARGE SCALE GENOMIC DNA]</scope>
</reference>
<dbReference type="SUPFAM" id="SSF56112">
    <property type="entry name" value="Protein kinase-like (PK-like)"/>
    <property type="match status" value="1"/>
</dbReference>
<dbReference type="Proteomes" id="UP000269721">
    <property type="component" value="Unassembled WGS sequence"/>
</dbReference>
<feature type="region of interest" description="Disordered" evidence="1">
    <location>
        <begin position="208"/>
        <end position="238"/>
    </location>
</feature>
<sequence length="272" mass="30648">MSTMRSFRFFVRIPDQRITRLQFEGLMDSEADSFGLRQKAFSEQVKRGAQPMCTRFVATCCEVLQGGLPPSFKLSHGFEMAPYQFKAALLSGGRPSRPDDLPDGLWEIVEDCWIQEPQERPTFGKVVARLSRFIELPGRDTENESVRRSPLESKEGLIRHFLDEWMAERTSVISGRGEQIGQARGSKLEGGRLILPIGCRGGRSWHATASHGPDFEGSINSRELSHSSAVPSQTRKPTSAAIHLQRLKHFTPPSDRRFDMFRSDTVPVPTIF</sequence>
<dbReference type="Pfam" id="PF07714">
    <property type="entry name" value="PK_Tyr_Ser-Thr"/>
    <property type="match status" value="1"/>
</dbReference>
<feature type="compositionally biased region" description="Polar residues" evidence="1">
    <location>
        <begin position="218"/>
        <end position="237"/>
    </location>
</feature>
<evidence type="ECO:0000256" key="1">
    <source>
        <dbReference type="SAM" id="MobiDB-lite"/>
    </source>
</evidence>
<evidence type="ECO:0000313" key="3">
    <source>
        <dbReference type="EMBL" id="RKO86534.1"/>
    </source>
</evidence>
<keyword evidence="4" id="KW-1185">Reference proteome</keyword>
<gene>
    <name evidence="3" type="ORF">BDK51DRAFT_29637</name>
</gene>
<dbReference type="InterPro" id="IPR001245">
    <property type="entry name" value="Ser-Thr/Tyr_kinase_cat_dom"/>
</dbReference>
<dbReference type="OrthoDB" id="9936425at2759"/>
<dbReference type="InterPro" id="IPR011009">
    <property type="entry name" value="Kinase-like_dom_sf"/>
</dbReference>
<evidence type="ECO:0000259" key="2">
    <source>
        <dbReference type="Pfam" id="PF07714"/>
    </source>
</evidence>
<evidence type="ECO:0000313" key="4">
    <source>
        <dbReference type="Proteomes" id="UP000269721"/>
    </source>
</evidence>
<dbReference type="Gene3D" id="1.10.510.10">
    <property type="entry name" value="Transferase(Phosphotransferase) domain 1"/>
    <property type="match status" value="1"/>
</dbReference>
<accession>A0A4P9W2Y9</accession>
<feature type="domain" description="Serine-threonine/tyrosine-protein kinase catalytic" evidence="2">
    <location>
        <begin position="59"/>
        <end position="130"/>
    </location>
</feature>
<name>A0A4P9W2Y9_9FUNG</name>
<protein>
    <recommendedName>
        <fullName evidence="2">Serine-threonine/tyrosine-protein kinase catalytic domain-containing protein</fullName>
    </recommendedName>
</protein>
<proteinExistence type="predicted"/>
<dbReference type="EMBL" id="KZ998112">
    <property type="protein sequence ID" value="RKO86534.1"/>
    <property type="molecule type" value="Genomic_DNA"/>
</dbReference>
<dbReference type="GO" id="GO:0004672">
    <property type="term" value="F:protein kinase activity"/>
    <property type="evidence" value="ECO:0007669"/>
    <property type="project" value="InterPro"/>
</dbReference>
<organism evidence="3 4">
    <name type="scientific">Blyttiomyces helicus</name>
    <dbReference type="NCBI Taxonomy" id="388810"/>
    <lineage>
        <taxon>Eukaryota</taxon>
        <taxon>Fungi</taxon>
        <taxon>Fungi incertae sedis</taxon>
        <taxon>Chytridiomycota</taxon>
        <taxon>Chytridiomycota incertae sedis</taxon>
        <taxon>Chytridiomycetes</taxon>
        <taxon>Chytridiomycetes incertae sedis</taxon>
        <taxon>Blyttiomyces</taxon>
    </lineage>
</organism>
<dbReference type="AlphaFoldDB" id="A0A4P9W2Y9"/>